<evidence type="ECO:0000313" key="3">
    <source>
        <dbReference type="Proteomes" id="UP001465976"/>
    </source>
</evidence>
<protein>
    <recommendedName>
        <fullName evidence="4">Aminotransferase-like plant mobile domain-containing protein</fullName>
    </recommendedName>
</protein>
<evidence type="ECO:0000313" key="2">
    <source>
        <dbReference type="EMBL" id="KAL0571139.1"/>
    </source>
</evidence>
<name>A0ABR3F790_9AGAR</name>
<evidence type="ECO:0008006" key="4">
    <source>
        <dbReference type="Google" id="ProtNLM"/>
    </source>
</evidence>
<comment type="caution">
    <text evidence="2">The sequence shown here is derived from an EMBL/GenBank/DDBJ whole genome shotgun (WGS) entry which is preliminary data.</text>
</comment>
<evidence type="ECO:0000256" key="1">
    <source>
        <dbReference type="SAM" id="MobiDB-lite"/>
    </source>
</evidence>
<feature type="compositionally biased region" description="Acidic residues" evidence="1">
    <location>
        <begin position="385"/>
        <end position="396"/>
    </location>
</feature>
<keyword evidence="3" id="KW-1185">Reference proteome</keyword>
<dbReference type="EMBL" id="JBAHYK010000815">
    <property type="protein sequence ID" value="KAL0571139.1"/>
    <property type="molecule type" value="Genomic_DNA"/>
</dbReference>
<organism evidence="2 3">
    <name type="scientific">Marasmius crinis-equi</name>
    <dbReference type="NCBI Taxonomy" id="585013"/>
    <lineage>
        <taxon>Eukaryota</taxon>
        <taxon>Fungi</taxon>
        <taxon>Dikarya</taxon>
        <taxon>Basidiomycota</taxon>
        <taxon>Agaricomycotina</taxon>
        <taxon>Agaricomycetes</taxon>
        <taxon>Agaricomycetidae</taxon>
        <taxon>Agaricales</taxon>
        <taxon>Marasmiineae</taxon>
        <taxon>Marasmiaceae</taxon>
        <taxon>Marasmius</taxon>
    </lineage>
</organism>
<accession>A0ABR3F790</accession>
<sequence>MIAGPSQSHVNGEYSMPTTPHSHVRTAPATSPSPLQPATMVEFLQSQPPPFNGPISAPSTPPRNAELQRVLNYERINSQHQVLHPRVNSRASQQGNRFEVLVLPHACQLHARLVDADDDLGGPIVERAFCGTHSWHFNNTQELALVVDWFKNAAFDEGGKHHTTVTVGQMSLRTLHELIREHFGSLIPQLCVDGRVAPHLLGWCALKWYNRQNFTGLEEYRKHDVLTAADFQTWTSFKKNVLVSLSSTRSVLIICPSFTQINGPISGLEHPHPSPNLLPADAAAIHSCYPDVLLSRFPFWRRSVTKREQFEQLVSLAIRRCLGLERAPSHGTGIRMLCPTRTSSLYSNTSSLVSSTTDTNTALEREVTKPAADHSSALTFHDPVAEEDTQPPRDDDEAIEEVVEMPGDAGQEELQSAVVPEEQNGESEVMVEEDHAVVQQEPNGLGNVLAEEEHQPLPVLHRTIAQGISRFLDDQREVGSLTLTNININAGTPRSAANIYLSLLRYIKTKVFQGEGLPSAVPEHLLPFDIPIRMSDDVTIMNQPTVDERWQDLKAYHYPWIKAAQGVGPGVHAQVWEALLEMVANKVLVQDVAGDNNPTKGLKVPYTRLSRPEDQAKYWSYGWVLAHYTLNQGFPPLPLSPIVFLLLCGSPADPYQFLEDLDYAVMDEGLRRTKVCTEVKGKLELLIRLEIARMCRLVKGCAQLRSRLNKEPRLKDNRVS</sequence>
<reference evidence="2 3" key="1">
    <citation type="submission" date="2024-02" db="EMBL/GenBank/DDBJ databases">
        <title>A draft genome for the cacao thread blight pathogen Marasmius crinis-equi.</title>
        <authorList>
            <person name="Cohen S.P."/>
            <person name="Baruah I.K."/>
            <person name="Amoako-Attah I."/>
            <person name="Bukari Y."/>
            <person name="Meinhardt L.W."/>
            <person name="Bailey B.A."/>
        </authorList>
    </citation>
    <scope>NUCLEOTIDE SEQUENCE [LARGE SCALE GENOMIC DNA]</scope>
    <source>
        <strain evidence="2 3">GH-76</strain>
    </source>
</reference>
<proteinExistence type="predicted"/>
<gene>
    <name evidence="2" type="ORF">V5O48_010819</name>
</gene>
<feature type="region of interest" description="Disordered" evidence="1">
    <location>
        <begin position="1"/>
        <end position="35"/>
    </location>
</feature>
<feature type="region of interest" description="Disordered" evidence="1">
    <location>
        <begin position="368"/>
        <end position="396"/>
    </location>
</feature>
<dbReference type="Proteomes" id="UP001465976">
    <property type="component" value="Unassembled WGS sequence"/>
</dbReference>
<feature type="compositionally biased region" description="Polar residues" evidence="1">
    <location>
        <begin position="1"/>
        <end position="21"/>
    </location>
</feature>